<evidence type="ECO:0000313" key="3">
    <source>
        <dbReference type="Proteomes" id="UP001165395"/>
    </source>
</evidence>
<keyword evidence="1" id="KW-0732">Signal</keyword>
<dbReference type="Proteomes" id="UP001165395">
    <property type="component" value="Unassembled WGS sequence"/>
</dbReference>
<dbReference type="RefSeq" id="WP_227181425.1">
    <property type="nucleotide sequence ID" value="NZ_JAJBZT010000008.1"/>
</dbReference>
<proteinExistence type="predicted"/>
<evidence type="ECO:0000313" key="2">
    <source>
        <dbReference type="EMBL" id="MCB6184614.1"/>
    </source>
</evidence>
<organism evidence="2 3">
    <name type="scientific">Leeia speluncae</name>
    <dbReference type="NCBI Taxonomy" id="2884804"/>
    <lineage>
        <taxon>Bacteria</taxon>
        <taxon>Pseudomonadati</taxon>
        <taxon>Pseudomonadota</taxon>
        <taxon>Betaproteobacteria</taxon>
        <taxon>Neisseriales</taxon>
        <taxon>Leeiaceae</taxon>
        <taxon>Leeia</taxon>
    </lineage>
</organism>
<evidence type="ECO:0000256" key="1">
    <source>
        <dbReference type="SAM" id="SignalP"/>
    </source>
</evidence>
<feature type="signal peptide" evidence="1">
    <location>
        <begin position="1"/>
        <end position="18"/>
    </location>
</feature>
<keyword evidence="3" id="KW-1185">Reference proteome</keyword>
<name>A0ABS8D8T3_9NEIS</name>
<reference evidence="2" key="1">
    <citation type="submission" date="2021-10" db="EMBL/GenBank/DDBJ databases">
        <title>The complete genome sequence of Leeia sp. TBRC 13508.</title>
        <authorList>
            <person name="Charoenyingcharoen P."/>
            <person name="Yukphan P."/>
        </authorList>
    </citation>
    <scope>NUCLEOTIDE SEQUENCE</scope>
    <source>
        <strain evidence="2">TBRC 13508</strain>
    </source>
</reference>
<dbReference type="EMBL" id="JAJBZT010000008">
    <property type="protein sequence ID" value="MCB6184614.1"/>
    <property type="molecule type" value="Genomic_DNA"/>
</dbReference>
<gene>
    <name evidence="2" type="ORF">LIN78_13790</name>
</gene>
<accession>A0ABS8D8T3</accession>
<comment type="caution">
    <text evidence="2">The sequence shown here is derived from an EMBL/GenBank/DDBJ whole genome shotgun (WGS) entry which is preliminary data.</text>
</comment>
<feature type="chain" id="PRO_5047016976" evidence="1">
    <location>
        <begin position="19"/>
        <end position="175"/>
    </location>
</feature>
<sequence length="175" mass="19760">MKFLTLSVPLLLSLPLHAETSTNSVIGEYEVLQELSGQRSTIHLKCETATECKLTFGQNKYPSIPPEVHQLKAIHEVDNVAEAKNALSYAITNLDQTKLDDHAPGSWPFQLKKELAQKPSISKCWDLNFNEPSYLLACKLKTGEQELKPMYLFMTQLSNCNTGFCRYMIIPSNPR</sequence>
<protein>
    <submittedName>
        <fullName evidence="2">Uncharacterized protein</fullName>
    </submittedName>
</protein>